<gene>
    <name evidence="2" type="ORF">NQ315_016012</name>
</gene>
<organism evidence="2 3">
    <name type="scientific">Exocentrus adspersus</name>
    <dbReference type="NCBI Taxonomy" id="1586481"/>
    <lineage>
        <taxon>Eukaryota</taxon>
        <taxon>Metazoa</taxon>
        <taxon>Ecdysozoa</taxon>
        <taxon>Arthropoda</taxon>
        <taxon>Hexapoda</taxon>
        <taxon>Insecta</taxon>
        <taxon>Pterygota</taxon>
        <taxon>Neoptera</taxon>
        <taxon>Endopterygota</taxon>
        <taxon>Coleoptera</taxon>
        <taxon>Polyphaga</taxon>
        <taxon>Cucujiformia</taxon>
        <taxon>Chrysomeloidea</taxon>
        <taxon>Cerambycidae</taxon>
        <taxon>Lamiinae</taxon>
        <taxon>Acanthocinini</taxon>
        <taxon>Exocentrus</taxon>
    </lineage>
</organism>
<dbReference type="Proteomes" id="UP001159042">
    <property type="component" value="Unassembled WGS sequence"/>
</dbReference>
<protein>
    <recommendedName>
        <fullName evidence="1">SET domain-containing protein</fullName>
    </recommendedName>
</protein>
<dbReference type="Gene3D" id="6.10.140.2220">
    <property type="match status" value="1"/>
</dbReference>
<name>A0AAV8VM47_9CUCU</name>
<dbReference type="GO" id="GO:0008276">
    <property type="term" value="F:protein methyltransferase activity"/>
    <property type="evidence" value="ECO:0007669"/>
    <property type="project" value="UniProtKB-ARBA"/>
</dbReference>
<sequence>FTETEFKTNNVHRTEHHSIYLFQKHKSRSRSQSLVSANMEEVGNGLPDEPKFDVKVSKIMGRYMVSTKEIAPGEKILSEEPIVVGPCTGCKVQCLGCYKPLETETYIAQCVRCGWPLCSQTCPGLGKSHGHTIEECMLLQKCKSSSLLDYNNLESVRLHLQTIVPLRCLILKRTDPSTFNIIWDMESHNDIRRNIPDVWNGNQVNVVNRITKDWGLTEFSEHEIHTICGILEVNCFEIGQGINIRGLYPTAFLMSHDCVPNTNHTDEEDNYKLTVRASLKIPEGHPITLSYAYTLQNTLKRREHLLENKFFECRCRRCSDPTELGTYAGALICPKCHTGLVLCNNPLDADSSWSCNNNQAGCPGYTIPARSMKLLLQRISQEVEQIDLNDVEGMEAFLNKYRNVLHPTHYLCLGVKVSLSQVYGKISGYLIYELSNKLLERKQDLCMEILKVLNVIEPGYTRIRGVTLYEIHAPLMILLTRDMEEQPPAKSELRTRLKEVLQYLTEASVILSYEPETSAEGIMGRAAQEALVQIRDWENIVGKL</sequence>
<evidence type="ECO:0000313" key="3">
    <source>
        <dbReference type="Proteomes" id="UP001159042"/>
    </source>
</evidence>
<proteinExistence type="predicted"/>
<feature type="non-terminal residue" evidence="2">
    <location>
        <position position="1"/>
    </location>
</feature>
<reference evidence="2 3" key="1">
    <citation type="journal article" date="2023" name="Insect Mol. Biol.">
        <title>Genome sequencing provides insights into the evolution of gene families encoding plant cell wall-degrading enzymes in longhorned beetles.</title>
        <authorList>
            <person name="Shin N.R."/>
            <person name="Okamura Y."/>
            <person name="Kirsch R."/>
            <person name="Pauchet Y."/>
        </authorList>
    </citation>
    <scope>NUCLEOTIDE SEQUENCE [LARGE SCALE GENOMIC DNA]</scope>
    <source>
        <strain evidence="2">EAD_L_NR</strain>
    </source>
</reference>
<dbReference type="AlphaFoldDB" id="A0AAV8VM47"/>
<dbReference type="PANTHER" id="PTHR46455:SF5">
    <property type="entry name" value="SET AND MYND DOMAIN CONTAINING, ARTHROPOD-SPECIFIC, MEMBER 4, ISOFORM A"/>
    <property type="match status" value="1"/>
</dbReference>
<dbReference type="InterPro" id="IPR053010">
    <property type="entry name" value="SET_SmydA-8"/>
</dbReference>
<dbReference type="SMART" id="SM00317">
    <property type="entry name" value="SET"/>
    <property type="match status" value="1"/>
</dbReference>
<dbReference type="PANTHER" id="PTHR46455">
    <property type="entry name" value="SET AND MYND DOMAIN CONTAINING, ARTHROPOD-SPECIFIC, MEMBER 4, ISOFORM A"/>
    <property type="match status" value="1"/>
</dbReference>
<dbReference type="GO" id="GO:0008757">
    <property type="term" value="F:S-adenosylmethionine-dependent methyltransferase activity"/>
    <property type="evidence" value="ECO:0007669"/>
    <property type="project" value="UniProtKB-ARBA"/>
</dbReference>
<dbReference type="PROSITE" id="PS50280">
    <property type="entry name" value="SET"/>
    <property type="match status" value="1"/>
</dbReference>
<dbReference type="GO" id="GO:0008170">
    <property type="term" value="F:N-methyltransferase activity"/>
    <property type="evidence" value="ECO:0007669"/>
    <property type="project" value="UniProtKB-ARBA"/>
</dbReference>
<dbReference type="SUPFAM" id="SSF82199">
    <property type="entry name" value="SET domain"/>
    <property type="match status" value="1"/>
</dbReference>
<dbReference type="Pfam" id="PF00856">
    <property type="entry name" value="SET"/>
    <property type="match status" value="1"/>
</dbReference>
<dbReference type="InterPro" id="IPR046341">
    <property type="entry name" value="SET_dom_sf"/>
</dbReference>
<feature type="domain" description="SET" evidence="1">
    <location>
        <begin position="50"/>
        <end position="292"/>
    </location>
</feature>
<dbReference type="EMBL" id="JANEYG010000059">
    <property type="protein sequence ID" value="KAJ8915037.1"/>
    <property type="molecule type" value="Genomic_DNA"/>
</dbReference>
<dbReference type="Gene3D" id="2.170.270.10">
    <property type="entry name" value="SET domain"/>
    <property type="match status" value="1"/>
</dbReference>
<accession>A0AAV8VM47</accession>
<dbReference type="CDD" id="cd20071">
    <property type="entry name" value="SET_SMYD"/>
    <property type="match status" value="1"/>
</dbReference>
<keyword evidence="3" id="KW-1185">Reference proteome</keyword>
<evidence type="ECO:0000313" key="2">
    <source>
        <dbReference type="EMBL" id="KAJ8915037.1"/>
    </source>
</evidence>
<comment type="caution">
    <text evidence="2">The sequence shown here is derived from an EMBL/GenBank/DDBJ whole genome shotgun (WGS) entry which is preliminary data.</text>
</comment>
<evidence type="ECO:0000259" key="1">
    <source>
        <dbReference type="PROSITE" id="PS50280"/>
    </source>
</evidence>
<dbReference type="InterPro" id="IPR001214">
    <property type="entry name" value="SET_dom"/>
</dbReference>
<dbReference type="Gene3D" id="1.10.220.160">
    <property type="match status" value="1"/>
</dbReference>